<dbReference type="RefSeq" id="WP_284245386.1">
    <property type="nucleotide sequence ID" value="NZ_BSST01000001.1"/>
</dbReference>
<dbReference type="NCBIfam" id="TIGR00229">
    <property type="entry name" value="sensory_box"/>
    <property type="match status" value="1"/>
</dbReference>
<dbReference type="PROSITE" id="PS50112">
    <property type="entry name" value="PAS"/>
    <property type="match status" value="1"/>
</dbReference>
<dbReference type="InterPro" id="IPR035965">
    <property type="entry name" value="PAS-like_dom_sf"/>
</dbReference>
<dbReference type="Proteomes" id="UP001157186">
    <property type="component" value="Unassembled WGS sequence"/>
</dbReference>
<dbReference type="Pfam" id="PF13188">
    <property type="entry name" value="PAS_8"/>
    <property type="match status" value="1"/>
</dbReference>
<comment type="caution">
    <text evidence="2">The sequence shown here is derived from an EMBL/GenBank/DDBJ whole genome shotgun (WGS) entry which is preliminary data.</text>
</comment>
<dbReference type="Gene3D" id="3.30.450.20">
    <property type="entry name" value="PAS domain"/>
    <property type="match status" value="1"/>
</dbReference>
<reference evidence="2 3" key="1">
    <citation type="submission" date="2023-03" db="EMBL/GenBank/DDBJ databases">
        <title>Draft genome sequence of Thalassotalea insulae KCTC 62186T.</title>
        <authorList>
            <person name="Sawabe T."/>
        </authorList>
    </citation>
    <scope>NUCLEOTIDE SEQUENCE [LARGE SCALE GENOMIC DNA]</scope>
    <source>
        <strain evidence="2 3">KCTC 62186</strain>
    </source>
</reference>
<dbReference type="EMBL" id="BSST01000001">
    <property type="protein sequence ID" value="GLX79474.1"/>
    <property type="molecule type" value="Genomic_DNA"/>
</dbReference>
<accession>A0ABQ6GVV6</accession>
<organism evidence="2 3">
    <name type="scientific">Thalassotalea insulae</name>
    <dbReference type="NCBI Taxonomy" id="2056778"/>
    <lineage>
        <taxon>Bacteria</taxon>
        <taxon>Pseudomonadati</taxon>
        <taxon>Pseudomonadota</taxon>
        <taxon>Gammaproteobacteria</taxon>
        <taxon>Alteromonadales</taxon>
        <taxon>Colwelliaceae</taxon>
        <taxon>Thalassotalea</taxon>
    </lineage>
</organism>
<dbReference type="SMART" id="SM00091">
    <property type="entry name" value="PAS"/>
    <property type="match status" value="1"/>
</dbReference>
<keyword evidence="3" id="KW-1185">Reference proteome</keyword>
<proteinExistence type="predicted"/>
<protein>
    <recommendedName>
        <fullName evidence="1">PAS domain-containing protein</fullName>
    </recommendedName>
</protein>
<evidence type="ECO:0000259" key="1">
    <source>
        <dbReference type="PROSITE" id="PS50112"/>
    </source>
</evidence>
<dbReference type="InterPro" id="IPR000014">
    <property type="entry name" value="PAS"/>
</dbReference>
<gene>
    <name evidence="2" type="ORF">tinsulaeT_28140</name>
</gene>
<feature type="domain" description="PAS" evidence="1">
    <location>
        <begin position="90"/>
        <end position="160"/>
    </location>
</feature>
<dbReference type="SUPFAM" id="SSF55785">
    <property type="entry name" value="PYP-like sensor domain (PAS domain)"/>
    <property type="match status" value="1"/>
</dbReference>
<sequence>MSAPFSPDARLAVPKQLRLRAEQLLKGNSIQSSMSSPLSPDVLAFLYQIASSPEGSSDALKLLHEFQVHQVELDLQFKQLETNEQELNKIVTYYRSLFALAPAAYLVTSLSGQIIEGNKAAADLLGIDQLALDDFSIVNLVDIQAKPQLQQQLQTLLEGAVRVQCELIVNCQQRGMQPMLMVANLGLDGASVQMVLFEGVSAIA</sequence>
<name>A0ABQ6GVV6_9GAMM</name>
<evidence type="ECO:0000313" key="3">
    <source>
        <dbReference type="Proteomes" id="UP001157186"/>
    </source>
</evidence>
<evidence type="ECO:0000313" key="2">
    <source>
        <dbReference type="EMBL" id="GLX79474.1"/>
    </source>
</evidence>